<dbReference type="OrthoDB" id="775972at2759"/>
<dbReference type="InterPro" id="IPR057670">
    <property type="entry name" value="SH3_retrovirus"/>
</dbReference>
<keyword evidence="17" id="KW-0511">Multifunctional enzyme</keyword>
<evidence type="ECO:0000256" key="14">
    <source>
        <dbReference type="ARBA" id="ARBA00022932"/>
    </source>
</evidence>
<evidence type="ECO:0000256" key="13">
    <source>
        <dbReference type="ARBA" id="ARBA00022918"/>
    </source>
</evidence>
<evidence type="ECO:0000256" key="17">
    <source>
        <dbReference type="ARBA" id="ARBA00023268"/>
    </source>
</evidence>
<dbReference type="GO" id="GO:0004519">
    <property type="term" value="F:endonuclease activity"/>
    <property type="evidence" value="ECO:0007669"/>
    <property type="project" value="UniProtKB-KW"/>
</dbReference>
<dbReference type="GO" id="GO:0005524">
    <property type="term" value="F:ATP binding"/>
    <property type="evidence" value="ECO:0007669"/>
    <property type="project" value="UniProtKB-KW"/>
</dbReference>
<dbReference type="Pfam" id="PF14223">
    <property type="entry name" value="Retrotran_gag_2"/>
    <property type="match status" value="1"/>
</dbReference>
<dbReference type="GO" id="GO:0003964">
    <property type="term" value="F:RNA-directed DNA polymerase activity"/>
    <property type="evidence" value="ECO:0007669"/>
    <property type="project" value="UniProtKB-KW"/>
</dbReference>
<evidence type="ECO:0000313" key="18">
    <source>
        <dbReference type="EMBL" id="CAB4007695.1"/>
    </source>
</evidence>
<dbReference type="GO" id="GO:0003676">
    <property type="term" value="F:nucleic acid binding"/>
    <property type="evidence" value="ECO:0007669"/>
    <property type="project" value="InterPro"/>
</dbReference>
<keyword evidence="6" id="KW-0547">Nucleotide-binding</keyword>
<evidence type="ECO:0000256" key="6">
    <source>
        <dbReference type="ARBA" id="ARBA00022741"/>
    </source>
</evidence>
<evidence type="ECO:0000256" key="3">
    <source>
        <dbReference type="ARBA" id="ARBA00022670"/>
    </source>
</evidence>
<evidence type="ECO:0000256" key="5">
    <source>
        <dbReference type="ARBA" id="ARBA00022723"/>
    </source>
</evidence>
<keyword evidence="9" id="KW-0378">Hydrolase</keyword>
<dbReference type="Pfam" id="PF00098">
    <property type="entry name" value="zf-CCHC"/>
    <property type="match status" value="1"/>
</dbReference>
<evidence type="ECO:0000256" key="8">
    <source>
        <dbReference type="ARBA" id="ARBA00022759"/>
    </source>
</evidence>
<dbReference type="Pfam" id="PF25597">
    <property type="entry name" value="SH3_retrovirus"/>
    <property type="match status" value="1"/>
</dbReference>
<dbReference type="SUPFAM" id="SSF57756">
    <property type="entry name" value="Retrovirus zinc finger-like domains"/>
    <property type="match status" value="1"/>
</dbReference>
<dbReference type="SMART" id="SM00343">
    <property type="entry name" value="ZnF_C2HC"/>
    <property type="match status" value="1"/>
</dbReference>
<dbReference type="CDD" id="cd09272">
    <property type="entry name" value="RNase_HI_RT_Ty1"/>
    <property type="match status" value="1"/>
</dbReference>
<keyword evidence="10" id="KW-0067">ATP-binding</keyword>
<reference evidence="18" key="1">
    <citation type="submission" date="2020-04" db="EMBL/GenBank/DDBJ databases">
        <authorList>
            <person name="Alioto T."/>
            <person name="Alioto T."/>
            <person name="Gomez Garrido J."/>
        </authorList>
    </citation>
    <scope>NUCLEOTIDE SEQUENCE</scope>
    <source>
        <strain evidence="18">A484AB</strain>
    </source>
</reference>
<dbReference type="GO" id="GO:0015074">
    <property type="term" value="P:DNA integration"/>
    <property type="evidence" value="ECO:0007669"/>
    <property type="project" value="UniProtKB-KW"/>
</dbReference>
<dbReference type="Gene3D" id="3.30.420.10">
    <property type="entry name" value="Ribonuclease H-like superfamily/Ribonuclease H"/>
    <property type="match status" value="1"/>
</dbReference>
<dbReference type="InterPro" id="IPR025724">
    <property type="entry name" value="GAG-pre-integrase_dom"/>
</dbReference>
<dbReference type="InterPro" id="IPR036397">
    <property type="entry name" value="RNaseH_sf"/>
</dbReference>
<dbReference type="InterPro" id="IPR013103">
    <property type="entry name" value="RVT_2"/>
</dbReference>
<evidence type="ECO:0000256" key="7">
    <source>
        <dbReference type="ARBA" id="ARBA00022750"/>
    </source>
</evidence>
<dbReference type="GO" id="GO:0008270">
    <property type="term" value="F:zinc ion binding"/>
    <property type="evidence" value="ECO:0007669"/>
    <property type="project" value="InterPro"/>
</dbReference>
<dbReference type="Pfam" id="PF22936">
    <property type="entry name" value="Pol_BBD"/>
    <property type="match status" value="1"/>
</dbReference>
<keyword evidence="3" id="KW-0645">Protease</keyword>
<dbReference type="Proteomes" id="UP001152795">
    <property type="component" value="Unassembled WGS sequence"/>
</dbReference>
<dbReference type="SUPFAM" id="SSF53098">
    <property type="entry name" value="Ribonuclease H-like"/>
    <property type="match status" value="1"/>
</dbReference>
<dbReference type="InterPro" id="IPR001584">
    <property type="entry name" value="Integrase_cat-core"/>
</dbReference>
<evidence type="ECO:0000256" key="10">
    <source>
        <dbReference type="ARBA" id="ARBA00022840"/>
    </source>
</evidence>
<keyword evidence="15" id="KW-0917">Virion maturation</keyword>
<dbReference type="PROSITE" id="PS50994">
    <property type="entry name" value="INTEGRASE"/>
    <property type="match status" value="1"/>
</dbReference>
<dbReference type="InterPro" id="IPR012337">
    <property type="entry name" value="RNaseH-like_sf"/>
</dbReference>
<comment type="caution">
    <text evidence="18">The sequence shown here is derived from an EMBL/GenBank/DDBJ whole genome shotgun (WGS) entry which is preliminary data.</text>
</comment>
<keyword evidence="14" id="KW-0548">Nucleotidyltransferase</keyword>
<evidence type="ECO:0000256" key="4">
    <source>
        <dbReference type="ARBA" id="ARBA00022722"/>
    </source>
</evidence>
<dbReference type="GO" id="GO:0003887">
    <property type="term" value="F:DNA-directed DNA polymerase activity"/>
    <property type="evidence" value="ECO:0007669"/>
    <property type="project" value="UniProtKB-KW"/>
</dbReference>
<proteinExistence type="predicted"/>
<evidence type="ECO:0000256" key="11">
    <source>
        <dbReference type="ARBA" id="ARBA00022842"/>
    </source>
</evidence>
<dbReference type="Pfam" id="PF13976">
    <property type="entry name" value="gag_pre-integrs"/>
    <property type="match status" value="1"/>
</dbReference>
<evidence type="ECO:0000256" key="15">
    <source>
        <dbReference type="ARBA" id="ARBA00023113"/>
    </source>
</evidence>
<dbReference type="GO" id="GO:0004190">
    <property type="term" value="F:aspartic-type endopeptidase activity"/>
    <property type="evidence" value="ECO:0007669"/>
    <property type="project" value="UniProtKB-KW"/>
</dbReference>
<evidence type="ECO:0000256" key="1">
    <source>
        <dbReference type="ARBA" id="ARBA00002180"/>
    </source>
</evidence>
<keyword evidence="19" id="KW-1185">Reference proteome</keyword>
<gene>
    <name evidence="18" type="ORF">PACLA_8A046944</name>
</gene>
<keyword evidence="14" id="KW-0808">Transferase</keyword>
<dbReference type="GO" id="GO:0006310">
    <property type="term" value="P:DNA recombination"/>
    <property type="evidence" value="ECO:0007669"/>
    <property type="project" value="UniProtKB-KW"/>
</dbReference>
<keyword evidence="5" id="KW-0479">Metal-binding</keyword>
<keyword evidence="7" id="KW-0064">Aspartyl protease</keyword>
<dbReference type="Pfam" id="PF00665">
    <property type="entry name" value="rve"/>
    <property type="match status" value="1"/>
</dbReference>
<comment type="function">
    <text evidence="1">The aspartyl protease (PR) mediates the proteolytic cleavages of the Gag and Gag-Pol polyproteins after assembly of the VLP.</text>
</comment>
<dbReference type="SUPFAM" id="SSF56672">
    <property type="entry name" value="DNA/RNA polymerases"/>
    <property type="match status" value="1"/>
</dbReference>
<evidence type="ECO:0000256" key="9">
    <source>
        <dbReference type="ARBA" id="ARBA00022801"/>
    </source>
</evidence>
<keyword evidence="12" id="KW-0229">DNA integration</keyword>
<dbReference type="InterPro" id="IPR054722">
    <property type="entry name" value="PolX-like_BBD"/>
</dbReference>
<accession>A0A6S7HNY1</accession>
<dbReference type="InterPro" id="IPR039537">
    <property type="entry name" value="Retrotran_Ty1/copia-like"/>
</dbReference>
<dbReference type="EMBL" id="CACRXK020005880">
    <property type="protein sequence ID" value="CAB4007695.1"/>
    <property type="molecule type" value="Genomic_DNA"/>
</dbReference>
<evidence type="ECO:0000256" key="16">
    <source>
        <dbReference type="ARBA" id="ARBA00023172"/>
    </source>
</evidence>
<dbReference type="PROSITE" id="PS50158">
    <property type="entry name" value="ZF_CCHC"/>
    <property type="match status" value="1"/>
</dbReference>
<keyword evidence="16" id="KW-0233">DNA recombination</keyword>
<dbReference type="InterPro" id="IPR001878">
    <property type="entry name" value="Znf_CCHC"/>
</dbReference>
<keyword evidence="8" id="KW-0255">Endonuclease</keyword>
<dbReference type="InterPro" id="IPR036875">
    <property type="entry name" value="Znf_CCHC_sf"/>
</dbReference>
<keyword evidence="14" id="KW-0239">DNA-directed DNA polymerase</keyword>
<dbReference type="Gene3D" id="4.10.60.10">
    <property type="entry name" value="Zinc finger, CCHC-type"/>
    <property type="match status" value="1"/>
</dbReference>
<dbReference type="InterPro" id="IPR043502">
    <property type="entry name" value="DNA/RNA_pol_sf"/>
</dbReference>
<dbReference type="GO" id="GO:0006508">
    <property type="term" value="P:proteolysis"/>
    <property type="evidence" value="ECO:0007669"/>
    <property type="project" value="UniProtKB-KW"/>
</dbReference>
<dbReference type="Pfam" id="PF07727">
    <property type="entry name" value="RVT_2"/>
    <property type="match status" value="1"/>
</dbReference>
<dbReference type="PANTHER" id="PTHR42648">
    <property type="entry name" value="TRANSPOSASE, PUTATIVE-RELATED"/>
    <property type="match status" value="1"/>
</dbReference>
<keyword evidence="11" id="KW-0460">Magnesium</keyword>
<protein>
    <submittedName>
        <fullName evidence="18">Retrovirus-related Pol poly from transposon TNT 1-94</fullName>
    </submittedName>
</protein>
<evidence type="ECO:0000313" key="19">
    <source>
        <dbReference type="Proteomes" id="UP001152795"/>
    </source>
</evidence>
<name>A0A6S7HNY1_PARCT</name>
<organism evidence="18 19">
    <name type="scientific">Paramuricea clavata</name>
    <name type="common">Red gorgonian</name>
    <name type="synonym">Violescent sea-whip</name>
    <dbReference type="NCBI Taxonomy" id="317549"/>
    <lineage>
        <taxon>Eukaryota</taxon>
        <taxon>Metazoa</taxon>
        <taxon>Cnidaria</taxon>
        <taxon>Anthozoa</taxon>
        <taxon>Octocorallia</taxon>
        <taxon>Malacalcyonacea</taxon>
        <taxon>Plexauridae</taxon>
        <taxon>Paramuricea</taxon>
    </lineage>
</organism>
<evidence type="ECO:0000256" key="2">
    <source>
        <dbReference type="ARBA" id="ARBA00022612"/>
    </source>
</evidence>
<evidence type="ECO:0000256" key="12">
    <source>
        <dbReference type="ARBA" id="ARBA00022908"/>
    </source>
</evidence>
<sequence>MAEVSLNSLKIVKLNGSNYRAWSFNMRLYLESLDLFEHAEGTAESPGSSATENVRRSFNSSAKKAWTHICLAIEPEYQIHVRDTRTAKEAWDALKGQFARESLLQKVRLRQQYYSCRFRPGDNMLEHISHLRSLHDQLKEMGVNIDDKELAMTLLASLPEKFKPLITALDAVGDENVSYEKVKNMLLNDIDRSSDAKGSDDAFAASRVWNKKGQHNGNWNKEKKRVFKGKCHNCQERGHYARDCPKRNADSANRKESKGSARCAEKDDGDFITEDEALFTSDLLHNSGWIIDSGATQHMTFDKSNLSDYVEFKQPCIVNLGDNRSILAYGKGTYRIVADLGDHVQNISLRDVLYLPDLEKNLLSVRAMVKLGANVRFEGEGCEITRNSKLLAVGKMQGKLYMLKIVTVDHANIAKEDLNLKLWHYRYGHLGMDNVNKLMKGEMVQGMDCVMDGESDSVCEGCIMGKQHRTKYPSGVAKRATEPFELVHSDVCGPMSVNSIGGSRYFVTFIDDYTRYTYVYFIKHKDEVLAKFKEFVNLATNLTGKSVKTLRTDNGGEYCSKEFESFLKEKGIVHQLTVPYNPAQNGVSERMNRTLVESTRSMMSHGKTPVEFWAEAINTAVYLRNRSPTTSLKEITPYECLFKQKPDVSNLRVFGCEAFAHIPEKQRKKFDEKSRKAVFIGYPEGTKGYKLYDPSTRKFIRSRDIVFVEGKFHDFKDGCSGKTCTDFYIPVDDVIPQVEIQDVPAVVIEGDHNELVDEENEREEVHVQPVGATYEENFMRETGNLGDKRQRRAPSRFDDKCYVADNLTADINEPVHIQEAWTGDHSVEWKEATDSEYESLMKNDTWELVPPPKGKNIVGSRWVFKVKHTADGSVERFKARLVAQGYSQSQGIDYQEIFSPVVRYTSIRSLLAVANICDWEISQMDVKTAFLQGELDEVIFMKQPEGYVDQERPDHVCKLNRSIYGLKQAARCWNSAIDTFLISNGYTKSNADPCIYIKSIKRKNGKIDFVILALYVDDILWFSNNTEMLKKEKEALAKRFQVEDMGEVSYVLGMSVKRNREARTLTINQPKYLEGVLKRFGMQECKAVSTPLEPGRKFESLSENDTPIDVREYQMAIGCLTYATNATRPDLAAAVGILSKYMARPGKDHWQGVKRVLRYVKGTLHSGLTFTAHGNNPVLYGYADADWGGDVETRRSTSGYVFQIQNNTISWCSKRQASVSRSTTEAEYIALSTACQEAVWLRRLLSDIGLKQDVPSTIFEDNQGAIELSKNPKFHNRTKHIDVSFHFIREQVNRNIVCVKYGRTENMLADVMTKALPKVSFERFRDMMGVKDIV</sequence>
<keyword evidence="4" id="KW-0540">Nuclease</keyword>
<dbReference type="PANTHER" id="PTHR42648:SF11">
    <property type="entry name" value="TRANSPOSON TY4-P GAG-POL POLYPROTEIN"/>
    <property type="match status" value="1"/>
</dbReference>
<keyword evidence="13" id="KW-0695">RNA-directed DNA polymerase</keyword>
<keyword evidence="2" id="KW-1188">Viral release from host cell</keyword>